<dbReference type="Proteomes" id="UP000561045">
    <property type="component" value="Unassembled WGS sequence"/>
</dbReference>
<feature type="domain" description="SHSP" evidence="3">
    <location>
        <begin position="33"/>
        <end position="145"/>
    </location>
</feature>
<dbReference type="PANTHER" id="PTHR11527">
    <property type="entry name" value="HEAT-SHOCK PROTEIN 20 FAMILY MEMBER"/>
    <property type="match status" value="1"/>
</dbReference>
<reference evidence="4 5" key="1">
    <citation type="submission" date="2020-08" db="EMBL/GenBank/DDBJ databases">
        <title>Genomic Encyclopedia of Type Strains, Phase IV (KMG-IV): sequencing the most valuable type-strain genomes for metagenomic binning, comparative biology and taxonomic classification.</title>
        <authorList>
            <person name="Goeker M."/>
        </authorList>
    </citation>
    <scope>NUCLEOTIDE SEQUENCE [LARGE SCALE GENOMIC DNA]</scope>
    <source>
        <strain evidence="4 5">DSM 106739</strain>
    </source>
</reference>
<dbReference type="EMBL" id="JACIET010000001">
    <property type="protein sequence ID" value="MBB4011029.1"/>
    <property type="molecule type" value="Genomic_DNA"/>
</dbReference>
<dbReference type="AlphaFoldDB" id="A0A840BHD6"/>
<comment type="caution">
    <text evidence="4">The sequence shown here is derived from an EMBL/GenBank/DDBJ whole genome shotgun (WGS) entry which is preliminary data.</text>
</comment>
<dbReference type="PROSITE" id="PS01031">
    <property type="entry name" value="SHSP"/>
    <property type="match status" value="1"/>
</dbReference>
<evidence type="ECO:0000256" key="1">
    <source>
        <dbReference type="PROSITE-ProRule" id="PRU00285"/>
    </source>
</evidence>
<organism evidence="4 5">
    <name type="scientific">Niveibacterium umoris</name>
    <dbReference type="NCBI Taxonomy" id="1193620"/>
    <lineage>
        <taxon>Bacteria</taxon>
        <taxon>Pseudomonadati</taxon>
        <taxon>Pseudomonadota</taxon>
        <taxon>Betaproteobacteria</taxon>
        <taxon>Rhodocyclales</taxon>
        <taxon>Rhodocyclaceae</taxon>
        <taxon>Niveibacterium</taxon>
    </lineage>
</organism>
<dbReference type="SUPFAM" id="SSF49764">
    <property type="entry name" value="HSP20-like chaperones"/>
    <property type="match status" value="1"/>
</dbReference>
<comment type="similarity">
    <text evidence="1 2">Belongs to the small heat shock protein (HSP20) family.</text>
</comment>
<evidence type="ECO:0000313" key="5">
    <source>
        <dbReference type="Proteomes" id="UP000561045"/>
    </source>
</evidence>
<dbReference type="InterPro" id="IPR031107">
    <property type="entry name" value="Small_HSP"/>
</dbReference>
<dbReference type="Gene3D" id="2.60.40.790">
    <property type="match status" value="1"/>
</dbReference>
<proteinExistence type="inferred from homology"/>
<protein>
    <submittedName>
        <fullName evidence="4">HSP20 family protein</fullName>
    </submittedName>
</protein>
<evidence type="ECO:0000313" key="4">
    <source>
        <dbReference type="EMBL" id="MBB4011029.1"/>
    </source>
</evidence>
<dbReference type="InterPro" id="IPR008978">
    <property type="entry name" value="HSP20-like_chaperone"/>
</dbReference>
<accession>A0A840BHD6</accession>
<dbReference type="Pfam" id="PF00011">
    <property type="entry name" value="HSP20"/>
    <property type="match status" value="1"/>
</dbReference>
<name>A0A840BHD6_9RHOO</name>
<sequence length="145" mass="15989">MIYRSFFPREVLAQIDRLQRELQSVERSPSIRGGAQGSFPAINIGSTPSAVEIYAFAPGLDPASLDLQIERGVLTLSGERATDQPGADQKATVHIAERFAGRFRRVVSLPDDIDAAGVTARYRDGLLHVTVPRRLAEQPRKIEIH</sequence>
<dbReference type="RefSeq" id="WP_183631248.1">
    <property type="nucleotide sequence ID" value="NZ_BAABLE010000011.1"/>
</dbReference>
<dbReference type="InterPro" id="IPR002068">
    <property type="entry name" value="A-crystallin/Hsp20_dom"/>
</dbReference>
<dbReference type="CDD" id="cd06464">
    <property type="entry name" value="ACD_sHsps-like"/>
    <property type="match status" value="1"/>
</dbReference>
<evidence type="ECO:0000259" key="3">
    <source>
        <dbReference type="PROSITE" id="PS01031"/>
    </source>
</evidence>
<evidence type="ECO:0000256" key="2">
    <source>
        <dbReference type="RuleBase" id="RU003616"/>
    </source>
</evidence>
<gene>
    <name evidence="4" type="ORF">GGR36_000337</name>
</gene>
<keyword evidence="5" id="KW-1185">Reference proteome</keyword>